<dbReference type="AlphaFoldDB" id="A0A380WPJ7"/>
<dbReference type="SUPFAM" id="SSF51316">
    <property type="entry name" value="Mss4-like"/>
    <property type="match status" value="1"/>
</dbReference>
<name>A0A380WPJ7_AMIAI</name>
<dbReference type="GO" id="GO:0046872">
    <property type="term" value="F:metal ion binding"/>
    <property type="evidence" value="ECO:0007669"/>
    <property type="project" value="UniProtKB-KW"/>
</dbReference>
<dbReference type="OrthoDB" id="9805575at2"/>
<dbReference type="Gene3D" id="2.170.150.70">
    <property type="match status" value="1"/>
</dbReference>
<organism evidence="5 6">
    <name type="scientific">Aminobacter aminovorans</name>
    <name type="common">Chelatobacter heintzii</name>
    <dbReference type="NCBI Taxonomy" id="83263"/>
    <lineage>
        <taxon>Bacteria</taxon>
        <taxon>Pseudomonadati</taxon>
        <taxon>Pseudomonadota</taxon>
        <taxon>Alphaproteobacteria</taxon>
        <taxon>Hyphomicrobiales</taxon>
        <taxon>Phyllobacteriaceae</taxon>
        <taxon>Aminobacter</taxon>
    </lineage>
</organism>
<comment type="similarity">
    <text evidence="1">Belongs to the Gfa family.</text>
</comment>
<reference evidence="5 6" key="1">
    <citation type="submission" date="2018-06" db="EMBL/GenBank/DDBJ databases">
        <authorList>
            <consortium name="Pathogen Informatics"/>
            <person name="Doyle S."/>
        </authorList>
    </citation>
    <scope>NUCLEOTIDE SEQUENCE [LARGE SCALE GENOMIC DNA]</scope>
    <source>
        <strain evidence="5 6">NCTC10684</strain>
    </source>
</reference>
<evidence type="ECO:0000256" key="1">
    <source>
        <dbReference type="ARBA" id="ARBA00005495"/>
    </source>
</evidence>
<dbReference type="PROSITE" id="PS51891">
    <property type="entry name" value="CENP_V_GFA"/>
    <property type="match status" value="1"/>
</dbReference>
<dbReference type="RefSeq" id="WP_115732131.1">
    <property type="nucleotide sequence ID" value="NZ_BAAAVY010000002.1"/>
</dbReference>
<dbReference type="InterPro" id="IPR011057">
    <property type="entry name" value="Mss4-like_sf"/>
</dbReference>
<feature type="domain" description="CENP-V/GFA" evidence="4">
    <location>
        <begin position="3"/>
        <end position="122"/>
    </location>
</feature>
<evidence type="ECO:0000313" key="6">
    <source>
        <dbReference type="Proteomes" id="UP000254701"/>
    </source>
</evidence>
<evidence type="ECO:0000259" key="4">
    <source>
        <dbReference type="PROSITE" id="PS51891"/>
    </source>
</evidence>
<protein>
    <submittedName>
        <fullName evidence="5">Uncharacterized conserved protein</fullName>
    </submittedName>
</protein>
<dbReference type="PANTHER" id="PTHR28620:SF1">
    <property type="entry name" value="CENP-V_GFA DOMAIN-CONTAINING PROTEIN"/>
    <property type="match status" value="1"/>
</dbReference>
<dbReference type="InterPro" id="IPR006913">
    <property type="entry name" value="CENP-V/GFA"/>
</dbReference>
<dbReference type="GO" id="GO:0016846">
    <property type="term" value="F:carbon-sulfur lyase activity"/>
    <property type="evidence" value="ECO:0007669"/>
    <property type="project" value="InterPro"/>
</dbReference>
<dbReference type="Pfam" id="PF04828">
    <property type="entry name" value="GFA"/>
    <property type="match status" value="1"/>
</dbReference>
<accession>A0A380WPJ7</accession>
<dbReference type="InterPro" id="IPR052355">
    <property type="entry name" value="CENP-V-like"/>
</dbReference>
<evidence type="ECO:0000256" key="3">
    <source>
        <dbReference type="ARBA" id="ARBA00022833"/>
    </source>
</evidence>
<dbReference type="PANTHER" id="PTHR28620">
    <property type="entry name" value="CENTROMERE PROTEIN V"/>
    <property type="match status" value="1"/>
</dbReference>
<evidence type="ECO:0000256" key="2">
    <source>
        <dbReference type="ARBA" id="ARBA00022723"/>
    </source>
</evidence>
<proteinExistence type="inferred from homology"/>
<dbReference type="Proteomes" id="UP000254701">
    <property type="component" value="Unassembled WGS sequence"/>
</dbReference>
<gene>
    <name evidence="5" type="ORF">NCTC10684_03332</name>
</gene>
<keyword evidence="2" id="KW-0479">Metal-binding</keyword>
<sequence length="122" mass="13562">MVIKGSCHCKATMFEVTEVPETVTFCTCTFCSKRGALWAYYVPAQFKLTSPPENVSIYARDASVVKHGFCAICGCGTFTETPDWSTGEADFDNPKVSVNARLFDDFDLDRIEVVVLDGKNLW</sequence>
<evidence type="ECO:0000313" key="5">
    <source>
        <dbReference type="EMBL" id="SUU90084.1"/>
    </source>
</evidence>
<keyword evidence="3" id="KW-0862">Zinc</keyword>
<dbReference type="EMBL" id="UFSM01000001">
    <property type="protein sequence ID" value="SUU90084.1"/>
    <property type="molecule type" value="Genomic_DNA"/>
</dbReference>